<accession>A0AAU8ENU2</accession>
<evidence type="ECO:0008006" key="3">
    <source>
        <dbReference type="Google" id="ProtNLM"/>
    </source>
</evidence>
<feature type="region of interest" description="Disordered" evidence="1">
    <location>
        <begin position="259"/>
        <end position="340"/>
    </location>
</feature>
<evidence type="ECO:0000256" key="1">
    <source>
        <dbReference type="SAM" id="MobiDB-lite"/>
    </source>
</evidence>
<dbReference type="PANTHER" id="PTHR37507:SF2">
    <property type="entry name" value="SPORULATION PROTEIN YDCC"/>
    <property type="match status" value="1"/>
</dbReference>
<dbReference type="InterPro" id="IPR052944">
    <property type="entry name" value="Sporulation_related"/>
</dbReference>
<sequence length="393" mass="41103">MTATWLRWTPAVAVPAVIAAGVLAGSLPASARDPLPEKTPAQVLAMIGQHQTKSFSGTVEQSSELGLPDVPQVGPTSGAGTGSLAELLTGPHSARVYVDGPSRARIQVMDRMAERDAVRQGNELWLYNSKDNTATHVTLPANASKESRSHDMPAGVATPEELAAKMLDKLDGSTDVAVAEDTEVAGRTAYNLVLTPRSDVTLVGSVAVAVDGENGMPLSVEVRARGQQEPAFRTAFSTLTLGAPDASLFNFSPPPGASVKELAVPAKPSGTRDLADRNRTRSNPADRDLGSKDQSEKDSAHKDLRGHAPTVTGSGWERIVGIPAPSASARSPESGKQPVDRLLNDPLLRQATVTVEGGRAISTSLVNVLLTDDGRTFVGSVPLERLQAAAAAR</sequence>
<dbReference type="InterPro" id="IPR029046">
    <property type="entry name" value="LolA/LolB/LppX"/>
</dbReference>
<name>A0AAU8ENU2_9MICC</name>
<gene>
    <name evidence="2" type="ORF">ABRP34_17120</name>
</gene>
<feature type="compositionally biased region" description="Polar residues" evidence="1">
    <location>
        <begin position="54"/>
        <end position="64"/>
    </location>
</feature>
<feature type="compositionally biased region" description="Basic and acidic residues" evidence="1">
    <location>
        <begin position="273"/>
        <end position="306"/>
    </location>
</feature>
<organism evidence="2">
    <name type="scientific">Arthrobacter sp. K5</name>
    <dbReference type="NCBI Taxonomy" id="2839623"/>
    <lineage>
        <taxon>Bacteria</taxon>
        <taxon>Bacillati</taxon>
        <taxon>Actinomycetota</taxon>
        <taxon>Actinomycetes</taxon>
        <taxon>Micrococcales</taxon>
        <taxon>Micrococcaceae</taxon>
        <taxon>Arthrobacter</taxon>
    </lineage>
</organism>
<evidence type="ECO:0000313" key="2">
    <source>
        <dbReference type="EMBL" id="XCH10537.1"/>
    </source>
</evidence>
<reference evidence="2" key="1">
    <citation type="submission" date="2024-06" db="EMBL/GenBank/DDBJ databases">
        <title>Biodegradation of dimethachlon by Arthrobacter sp. K5: mechanistic insights and ecological implications.</title>
        <authorList>
            <person name="Hu S."/>
            <person name="Lu P."/>
        </authorList>
    </citation>
    <scope>NUCLEOTIDE SEQUENCE</scope>
    <source>
        <strain evidence="2">K5</strain>
    </source>
</reference>
<dbReference type="SUPFAM" id="SSF89392">
    <property type="entry name" value="Prokaryotic lipoproteins and lipoprotein localization factors"/>
    <property type="match status" value="1"/>
</dbReference>
<dbReference type="AlphaFoldDB" id="A0AAU8ENU2"/>
<feature type="compositionally biased region" description="Low complexity" evidence="1">
    <location>
        <begin position="323"/>
        <end position="332"/>
    </location>
</feature>
<dbReference type="RefSeq" id="WP_353711105.1">
    <property type="nucleotide sequence ID" value="NZ_CP159279.1"/>
</dbReference>
<dbReference type="Gene3D" id="2.50.20.10">
    <property type="entry name" value="Lipoprotein localisation LolA/LolB/LppX"/>
    <property type="match status" value="1"/>
</dbReference>
<dbReference type="PANTHER" id="PTHR37507">
    <property type="entry name" value="SPORULATION PROTEIN YDCC"/>
    <property type="match status" value="1"/>
</dbReference>
<dbReference type="EMBL" id="CP159279">
    <property type="protein sequence ID" value="XCH10537.1"/>
    <property type="molecule type" value="Genomic_DNA"/>
</dbReference>
<proteinExistence type="predicted"/>
<protein>
    <recommendedName>
        <fullName evidence="3">Outer membrane lipoprotein-sorting protein</fullName>
    </recommendedName>
</protein>
<feature type="region of interest" description="Disordered" evidence="1">
    <location>
        <begin position="54"/>
        <end position="86"/>
    </location>
</feature>